<keyword evidence="1 2" id="KW-0597">Phosphoprotein</keyword>
<dbReference type="SUPFAM" id="SSF55785">
    <property type="entry name" value="PYP-like sensor domain (PAS domain)"/>
    <property type="match status" value="1"/>
</dbReference>
<organism evidence="5 6">
    <name type="scientific">Methanospirillum purgamenti</name>
    <dbReference type="NCBI Taxonomy" id="2834276"/>
    <lineage>
        <taxon>Archaea</taxon>
        <taxon>Methanobacteriati</taxon>
        <taxon>Methanobacteriota</taxon>
        <taxon>Stenosarchaea group</taxon>
        <taxon>Methanomicrobia</taxon>
        <taxon>Methanomicrobiales</taxon>
        <taxon>Methanospirillaceae</taxon>
        <taxon>Methanospirillum</taxon>
    </lineage>
</organism>
<dbReference type="PANTHER" id="PTHR44591">
    <property type="entry name" value="STRESS RESPONSE REGULATOR PROTEIN 1"/>
    <property type="match status" value="1"/>
</dbReference>
<dbReference type="CDD" id="cd00130">
    <property type="entry name" value="PAS"/>
    <property type="match status" value="1"/>
</dbReference>
<dbReference type="CDD" id="cd17534">
    <property type="entry name" value="REC_DC-like"/>
    <property type="match status" value="1"/>
</dbReference>
<evidence type="ECO:0000313" key="5">
    <source>
        <dbReference type="EMBL" id="QVV89588.1"/>
    </source>
</evidence>
<dbReference type="InterPro" id="IPR050595">
    <property type="entry name" value="Bact_response_regulator"/>
</dbReference>
<dbReference type="GeneID" id="65096204"/>
<dbReference type="InterPro" id="IPR001789">
    <property type="entry name" value="Sig_transdc_resp-reg_receiver"/>
</dbReference>
<dbReference type="SMART" id="SM00448">
    <property type="entry name" value="REC"/>
    <property type="match status" value="1"/>
</dbReference>
<dbReference type="NCBIfam" id="TIGR00229">
    <property type="entry name" value="sensory_box"/>
    <property type="match status" value="1"/>
</dbReference>
<dbReference type="PANTHER" id="PTHR44591:SF23">
    <property type="entry name" value="CHEY SUBFAMILY"/>
    <property type="match status" value="1"/>
</dbReference>
<dbReference type="Proteomes" id="UP000680656">
    <property type="component" value="Chromosome"/>
</dbReference>
<dbReference type="InterPro" id="IPR035965">
    <property type="entry name" value="PAS-like_dom_sf"/>
</dbReference>
<evidence type="ECO:0000313" key="6">
    <source>
        <dbReference type="Proteomes" id="UP000680656"/>
    </source>
</evidence>
<dbReference type="Pfam" id="PF13426">
    <property type="entry name" value="PAS_9"/>
    <property type="match status" value="1"/>
</dbReference>
<dbReference type="EMBL" id="CP075546">
    <property type="protein sequence ID" value="QVV89588.1"/>
    <property type="molecule type" value="Genomic_DNA"/>
</dbReference>
<evidence type="ECO:0000256" key="1">
    <source>
        <dbReference type="ARBA" id="ARBA00022553"/>
    </source>
</evidence>
<dbReference type="Pfam" id="PF00072">
    <property type="entry name" value="Response_reg"/>
    <property type="match status" value="1"/>
</dbReference>
<feature type="domain" description="Response regulatory" evidence="3">
    <location>
        <begin position="6"/>
        <end position="121"/>
    </location>
</feature>
<dbReference type="InterPro" id="IPR000014">
    <property type="entry name" value="PAS"/>
</dbReference>
<keyword evidence="6" id="KW-1185">Reference proteome</keyword>
<evidence type="ECO:0000259" key="3">
    <source>
        <dbReference type="PROSITE" id="PS50110"/>
    </source>
</evidence>
<dbReference type="Gene3D" id="3.40.50.2300">
    <property type="match status" value="1"/>
</dbReference>
<dbReference type="PROSITE" id="PS50112">
    <property type="entry name" value="PAS"/>
    <property type="match status" value="1"/>
</dbReference>
<dbReference type="SUPFAM" id="SSF52172">
    <property type="entry name" value="CheY-like"/>
    <property type="match status" value="1"/>
</dbReference>
<protein>
    <submittedName>
        <fullName evidence="5">Response regulator</fullName>
    </submittedName>
</protein>
<dbReference type="Gene3D" id="3.30.450.20">
    <property type="entry name" value="PAS domain"/>
    <property type="match status" value="1"/>
</dbReference>
<dbReference type="PROSITE" id="PS50110">
    <property type="entry name" value="RESPONSE_REGULATORY"/>
    <property type="match status" value="1"/>
</dbReference>
<feature type="domain" description="PAS" evidence="4">
    <location>
        <begin position="138"/>
        <end position="183"/>
    </location>
</feature>
<sequence length="466" mass="52441">MPQGSKILIVEDEMIISMEIKQKLRGMGYEVVGQAITGESAILKAGETNPDLVLMDIRLKGEMDGITAAKRIIELYDLPIIFLTAHSDKATLERAIAVSPSGYLLKPFKERELMTNIEMSLHKHRIKKKVREEIHPETISELGKKIATLSLPAIVLSKSGIIEEINQKAADIAGFIKQELIGKPASVFFTSQKTNEIPDPSVSSDTEMILPDQVAVRKKDGSIIPVTLTSGFVFQGSEKTPYSLMLLETGDDTEDGSILVGPDIIRHLVALTTTLRLPAFVIDKGMMLAGYNPMFAELARKAGISQYMLNRPLYETPKFSFFGDLQDMQEMFRGGETERRIRKYTFGEVIKFIEFTRIPLKKDGVTTHIATIMDDVTNERHALFEAEKFKKEYADLYAALEHIRGISSEMRIPIQDLLLKISDRDSLDQGYIFEMTERISDLIAKLDTAWIHYAELKDQMSKDEKS</sequence>
<dbReference type="AlphaFoldDB" id="A0A8E7B1Z1"/>
<dbReference type="RefSeq" id="WP_214420380.1">
    <property type="nucleotide sequence ID" value="NZ_CP075546.1"/>
</dbReference>
<dbReference type="GO" id="GO:0000160">
    <property type="term" value="P:phosphorelay signal transduction system"/>
    <property type="evidence" value="ECO:0007669"/>
    <property type="project" value="InterPro"/>
</dbReference>
<gene>
    <name evidence="5" type="ORF">KHC33_03430</name>
</gene>
<feature type="modified residue" description="4-aspartylphosphate" evidence="2">
    <location>
        <position position="56"/>
    </location>
</feature>
<proteinExistence type="predicted"/>
<dbReference type="KEGG" id="mrtj:KHC33_03430"/>
<evidence type="ECO:0000256" key="2">
    <source>
        <dbReference type="PROSITE-ProRule" id="PRU00169"/>
    </source>
</evidence>
<evidence type="ECO:0000259" key="4">
    <source>
        <dbReference type="PROSITE" id="PS50112"/>
    </source>
</evidence>
<reference evidence="5 6" key="1">
    <citation type="submission" date="2021-05" db="EMBL/GenBank/DDBJ databases">
        <title>A novel Methanospirillum isolate from a pyrite-forming mixed culture.</title>
        <authorList>
            <person name="Bunk B."/>
            <person name="Sproer C."/>
            <person name="Spring S."/>
            <person name="Pester M."/>
        </authorList>
    </citation>
    <scope>NUCLEOTIDE SEQUENCE [LARGE SCALE GENOMIC DNA]</scope>
    <source>
        <strain evidence="5 6">J.3.6.1-F.2.7.3</strain>
    </source>
</reference>
<dbReference type="InterPro" id="IPR011006">
    <property type="entry name" value="CheY-like_superfamily"/>
</dbReference>
<accession>A0A8E7B1Z1</accession>
<name>A0A8E7B1Z1_9EURY</name>